<dbReference type="Gene3D" id="2.60.40.1180">
    <property type="entry name" value="Golgi alpha-mannosidase II"/>
    <property type="match status" value="1"/>
</dbReference>
<keyword evidence="3" id="KW-1185">Reference proteome</keyword>
<sequence length="60" mass="6929">MWILTVVFHDYFRVLYSGGIELLPAFPNELDFGSISGLLARGQIEVNQLNWDYKVKINQV</sequence>
<reference evidence="2" key="1">
    <citation type="submission" date="2019-11" db="EMBL/GenBank/DDBJ databases">
        <authorList>
            <person name="Li J."/>
        </authorList>
    </citation>
    <scope>NUCLEOTIDE SEQUENCE</scope>
    <source>
        <strain evidence="2">B6B</strain>
    </source>
</reference>
<dbReference type="Pfam" id="PF21307">
    <property type="entry name" value="Glyco_hydro_95_C"/>
    <property type="match status" value="1"/>
</dbReference>
<accession>A0A6A8DNG5</accession>
<dbReference type="Proteomes" id="UP000799092">
    <property type="component" value="Unassembled WGS sequence"/>
</dbReference>
<dbReference type="InterPro" id="IPR049053">
    <property type="entry name" value="AFCA-like_C"/>
</dbReference>
<dbReference type="EMBL" id="WJNG01000006">
    <property type="protein sequence ID" value="MRH42792.1"/>
    <property type="molecule type" value="Genomic_DNA"/>
</dbReference>
<protein>
    <recommendedName>
        <fullName evidence="1">Alpha fucosidase A-like C-terminal domain-containing protein</fullName>
    </recommendedName>
</protein>
<evidence type="ECO:0000313" key="3">
    <source>
        <dbReference type="Proteomes" id="UP000799092"/>
    </source>
</evidence>
<evidence type="ECO:0000259" key="1">
    <source>
        <dbReference type="Pfam" id="PF21307"/>
    </source>
</evidence>
<dbReference type="InterPro" id="IPR013780">
    <property type="entry name" value="Glyco_hydro_b"/>
</dbReference>
<gene>
    <name evidence="2" type="ORF">GH741_08840</name>
</gene>
<feature type="domain" description="Alpha fucosidase A-like C-terminal" evidence="1">
    <location>
        <begin position="18"/>
        <end position="52"/>
    </location>
</feature>
<organism evidence="2 3">
    <name type="scientific">Aquibacillus halophilus</name>
    <dbReference type="NCBI Taxonomy" id="930132"/>
    <lineage>
        <taxon>Bacteria</taxon>
        <taxon>Bacillati</taxon>
        <taxon>Bacillota</taxon>
        <taxon>Bacilli</taxon>
        <taxon>Bacillales</taxon>
        <taxon>Bacillaceae</taxon>
        <taxon>Aquibacillus</taxon>
    </lineage>
</organism>
<comment type="caution">
    <text evidence="2">The sequence shown here is derived from an EMBL/GenBank/DDBJ whole genome shotgun (WGS) entry which is preliminary data.</text>
</comment>
<evidence type="ECO:0000313" key="2">
    <source>
        <dbReference type="EMBL" id="MRH42792.1"/>
    </source>
</evidence>
<proteinExistence type="predicted"/>
<dbReference type="AlphaFoldDB" id="A0A6A8DNG5"/>
<name>A0A6A8DNG5_9BACI</name>